<evidence type="ECO:0000313" key="4">
    <source>
        <dbReference type="Proteomes" id="UP001498771"/>
    </source>
</evidence>
<keyword evidence="4" id="KW-1185">Reference proteome</keyword>
<dbReference type="Proteomes" id="UP001498771">
    <property type="component" value="Unassembled WGS sequence"/>
</dbReference>
<protein>
    <recommendedName>
        <fullName evidence="5">Dolichyl-diphosphooligosaccharide--protein glycosyltransferase subunit 2</fullName>
    </recommendedName>
</protein>
<sequence length="225" mass="24305">MRFFQLLAAAGLAAPLVSAWTFKDASLSITEKAGTLQTESFSTSKKLAEAVSLPITATARFRFVIESEEGGRSIPHQTYIQISDPSTGLETSFPADVRDNGRSRVDIEYKLIPKALLGPDKPLLCKLIIGSFGTEESLIAEIGTIVPQFKGEPSPSPLRFGPRPEIIHIFKSDPRYISESVASIVSFSVVALGVLLLGVVSIRYPDNLICCVATNNHLLSGSIWA</sequence>
<evidence type="ECO:0000256" key="2">
    <source>
        <dbReference type="SAM" id="SignalP"/>
    </source>
</evidence>
<proteinExistence type="predicted"/>
<dbReference type="InterPro" id="IPR008814">
    <property type="entry name" value="Swp1"/>
</dbReference>
<dbReference type="PANTHER" id="PTHR12640">
    <property type="entry name" value="RIBOPHORIN II"/>
    <property type="match status" value="1"/>
</dbReference>
<evidence type="ECO:0008006" key="5">
    <source>
        <dbReference type="Google" id="ProtNLM"/>
    </source>
</evidence>
<dbReference type="PANTHER" id="PTHR12640:SF0">
    <property type="entry name" value="DOLICHYL-DIPHOSPHOOLIGOSACCHARIDE--PROTEIN GLYCOSYLTRANSFERASE SUBUNIT 2"/>
    <property type="match status" value="1"/>
</dbReference>
<keyword evidence="1" id="KW-0472">Membrane</keyword>
<comment type="caution">
    <text evidence="3">The sequence shown here is derived from an EMBL/GenBank/DDBJ whole genome shotgun (WGS) entry which is preliminary data.</text>
</comment>
<feature type="chain" id="PRO_5045908483" description="Dolichyl-diphosphooligosaccharide--protein glycosyltransferase subunit 2" evidence="2">
    <location>
        <begin position="20"/>
        <end position="225"/>
    </location>
</feature>
<keyword evidence="1" id="KW-1133">Transmembrane helix</keyword>
<feature type="signal peptide" evidence="2">
    <location>
        <begin position="1"/>
        <end position="19"/>
    </location>
</feature>
<dbReference type="EMBL" id="JBBJBU010000004">
    <property type="protein sequence ID" value="KAK7205841.1"/>
    <property type="molecule type" value="Genomic_DNA"/>
</dbReference>
<dbReference type="GeneID" id="90037927"/>
<organism evidence="3 4">
    <name type="scientific">Myxozyma melibiosi</name>
    <dbReference type="NCBI Taxonomy" id="54550"/>
    <lineage>
        <taxon>Eukaryota</taxon>
        <taxon>Fungi</taxon>
        <taxon>Dikarya</taxon>
        <taxon>Ascomycota</taxon>
        <taxon>Saccharomycotina</taxon>
        <taxon>Lipomycetes</taxon>
        <taxon>Lipomycetales</taxon>
        <taxon>Lipomycetaceae</taxon>
        <taxon>Myxozyma</taxon>
    </lineage>
</organism>
<accession>A0ABR1F7M6</accession>
<evidence type="ECO:0000313" key="3">
    <source>
        <dbReference type="EMBL" id="KAK7205841.1"/>
    </source>
</evidence>
<keyword evidence="2" id="KW-0732">Signal</keyword>
<dbReference type="RefSeq" id="XP_064768874.1">
    <property type="nucleotide sequence ID" value="XM_064912415.1"/>
</dbReference>
<name>A0ABR1F7M6_9ASCO</name>
<keyword evidence="1" id="KW-0812">Transmembrane</keyword>
<feature type="transmembrane region" description="Helical" evidence="1">
    <location>
        <begin position="181"/>
        <end position="200"/>
    </location>
</feature>
<evidence type="ECO:0000256" key="1">
    <source>
        <dbReference type="SAM" id="Phobius"/>
    </source>
</evidence>
<gene>
    <name evidence="3" type="ORF">BZA70DRAFT_277183</name>
</gene>
<reference evidence="3 4" key="1">
    <citation type="submission" date="2024-03" db="EMBL/GenBank/DDBJ databases">
        <title>Genome-scale model development and genomic sequencing of the oleaginous clade Lipomyces.</title>
        <authorList>
            <consortium name="Lawrence Berkeley National Laboratory"/>
            <person name="Czajka J.J."/>
            <person name="Han Y."/>
            <person name="Kim J."/>
            <person name="Mondo S.J."/>
            <person name="Hofstad B.A."/>
            <person name="Robles A."/>
            <person name="Haridas S."/>
            <person name="Riley R."/>
            <person name="LaButti K."/>
            <person name="Pangilinan J."/>
            <person name="Andreopoulos W."/>
            <person name="Lipzen A."/>
            <person name="Yan J."/>
            <person name="Wang M."/>
            <person name="Ng V."/>
            <person name="Grigoriev I.V."/>
            <person name="Spatafora J.W."/>
            <person name="Magnuson J.K."/>
            <person name="Baker S.E."/>
            <person name="Pomraning K.R."/>
        </authorList>
    </citation>
    <scope>NUCLEOTIDE SEQUENCE [LARGE SCALE GENOMIC DNA]</scope>
    <source>
        <strain evidence="3 4">Phaff 52-87</strain>
    </source>
</reference>